<dbReference type="EMBL" id="MU793315">
    <property type="protein sequence ID" value="KAJ3786401.1"/>
    <property type="molecule type" value="Genomic_DNA"/>
</dbReference>
<dbReference type="Proteomes" id="UP001163798">
    <property type="component" value="Unassembled WGS sequence"/>
</dbReference>
<keyword evidence="2" id="KW-1185">Reference proteome</keyword>
<protein>
    <submittedName>
        <fullName evidence="1">Uncharacterized protein</fullName>
    </submittedName>
</protein>
<sequence length="88" mass="9781">MAPHYYSTNINYNPGNNNASFSTKYQGNFATVNPVSTNNVVGKFVKVIQSKWGIKLKLEFLQAESGVFYADNCSSTREPITIKANEVL</sequence>
<proteinExistence type="predicted"/>
<comment type="caution">
    <text evidence="1">The sequence shown here is derived from an EMBL/GenBank/DDBJ whole genome shotgun (WGS) entry which is preliminary data.</text>
</comment>
<organism evidence="1 2">
    <name type="scientific">Lentinula aff. detonsa</name>
    <dbReference type="NCBI Taxonomy" id="2804958"/>
    <lineage>
        <taxon>Eukaryota</taxon>
        <taxon>Fungi</taxon>
        <taxon>Dikarya</taxon>
        <taxon>Basidiomycota</taxon>
        <taxon>Agaricomycotina</taxon>
        <taxon>Agaricomycetes</taxon>
        <taxon>Agaricomycetidae</taxon>
        <taxon>Agaricales</taxon>
        <taxon>Marasmiineae</taxon>
        <taxon>Omphalotaceae</taxon>
        <taxon>Lentinula</taxon>
    </lineage>
</organism>
<gene>
    <name evidence="1" type="ORF">GGU10DRAFT_374934</name>
</gene>
<evidence type="ECO:0000313" key="2">
    <source>
        <dbReference type="Proteomes" id="UP001163798"/>
    </source>
</evidence>
<name>A0AA38KGU6_9AGAR</name>
<accession>A0AA38KGU6</accession>
<reference evidence="1" key="1">
    <citation type="submission" date="2022-08" db="EMBL/GenBank/DDBJ databases">
        <authorList>
            <consortium name="DOE Joint Genome Institute"/>
            <person name="Min B."/>
            <person name="Riley R."/>
            <person name="Sierra-Patev S."/>
            <person name="Naranjo-Ortiz M."/>
            <person name="Looney B."/>
            <person name="Konkel Z."/>
            <person name="Slot J.C."/>
            <person name="Sakamoto Y."/>
            <person name="Steenwyk J.L."/>
            <person name="Rokas A."/>
            <person name="Carro J."/>
            <person name="Camarero S."/>
            <person name="Ferreira P."/>
            <person name="Molpeceres G."/>
            <person name="Ruiz-Duenas F.J."/>
            <person name="Serrano A."/>
            <person name="Henrissat B."/>
            <person name="Drula E."/>
            <person name="Hughes K.W."/>
            <person name="Mata J.L."/>
            <person name="Ishikawa N.K."/>
            <person name="Vargas-Isla R."/>
            <person name="Ushijima S."/>
            <person name="Smith C.A."/>
            <person name="Ahrendt S."/>
            <person name="Andreopoulos W."/>
            <person name="He G."/>
            <person name="Labutti K."/>
            <person name="Lipzen A."/>
            <person name="Ng V."/>
            <person name="Sandor L."/>
            <person name="Barry K."/>
            <person name="Martinez A.T."/>
            <person name="Xiao Y."/>
            <person name="Gibbons J.G."/>
            <person name="Terashima K."/>
            <person name="Hibbett D.S."/>
            <person name="Grigoriev I.V."/>
        </authorList>
    </citation>
    <scope>NUCLEOTIDE SEQUENCE</scope>
    <source>
        <strain evidence="1">TFB10291</strain>
    </source>
</reference>
<dbReference type="AlphaFoldDB" id="A0AA38KGU6"/>
<evidence type="ECO:0000313" key="1">
    <source>
        <dbReference type="EMBL" id="KAJ3786401.1"/>
    </source>
</evidence>